<keyword evidence="2" id="KW-1185">Reference proteome</keyword>
<dbReference type="EMBL" id="PZOJ01000006">
    <property type="protein sequence ID" value="TMX77747.1"/>
    <property type="molecule type" value="Genomic_DNA"/>
</dbReference>
<gene>
    <name evidence="1" type="ORF">DA092_04040</name>
</gene>
<proteinExistence type="predicted"/>
<name>A0ACD3T4U0_PHODM</name>
<reference evidence="1" key="1">
    <citation type="submission" date="2018-03" db="EMBL/GenBank/DDBJ databases">
        <title>Genomic characterization of a polymicrobial infection associated with a disease outbreak in Pacific white shrimp (Litopenaeus vannamei).</title>
        <authorList>
            <person name="Turner J.W."/>
            <person name="Bachand P.T."/>
            <person name="Tallman J."/>
            <person name="Elledge N.C."/>
            <person name="Pinnell L.J."/>
            <person name="Laughlin R.C."/>
            <person name="Zimba P.V."/>
        </authorList>
    </citation>
    <scope>NUCLEOTIDE SEQUENCE</scope>
    <source>
        <strain evidence="1">Hep-2b-22</strain>
    </source>
</reference>
<dbReference type="Proteomes" id="UP000718715">
    <property type="component" value="Unassembled WGS sequence"/>
</dbReference>
<protein>
    <submittedName>
        <fullName evidence="1">GNAT family N-acetyltransferase</fullName>
    </submittedName>
</protein>
<accession>A0ACD3T4U0</accession>
<evidence type="ECO:0000313" key="2">
    <source>
        <dbReference type="Proteomes" id="UP000718715"/>
    </source>
</evidence>
<sequence>MISLRPTMDMLASATITFDNMRPYYDHYSVDWELITICNQISDLNNWDILDDKKCIGAVRLAFDDDGCYLRDFQVRDEYQNRGIGTIVLKEIKQLALTKGASYLRLRVFKISPAYQLYMRNGFRVSSEDERFYYMSQSLINS</sequence>
<evidence type="ECO:0000313" key="1">
    <source>
        <dbReference type="EMBL" id="TMX77747.1"/>
    </source>
</evidence>
<organism evidence="1 2">
    <name type="scientific">Photobacterium damselae</name>
    <dbReference type="NCBI Taxonomy" id="38293"/>
    <lineage>
        <taxon>Bacteria</taxon>
        <taxon>Pseudomonadati</taxon>
        <taxon>Pseudomonadota</taxon>
        <taxon>Gammaproteobacteria</taxon>
        <taxon>Vibrionales</taxon>
        <taxon>Vibrionaceae</taxon>
        <taxon>Photobacterium</taxon>
    </lineage>
</organism>
<comment type="caution">
    <text evidence="1">The sequence shown here is derived from an EMBL/GenBank/DDBJ whole genome shotgun (WGS) entry which is preliminary data.</text>
</comment>